<dbReference type="Pfam" id="PF21983">
    <property type="entry name" value="NikA-like"/>
    <property type="match status" value="1"/>
</dbReference>
<gene>
    <name evidence="1" type="ORF">SAMN02745243_00987</name>
</gene>
<reference evidence="1 2" key="1">
    <citation type="submission" date="2016-11" db="EMBL/GenBank/DDBJ databases">
        <authorList>
            <person name="Jaros S."/>
            <person name="Januszkiewicz K."/>
            <person name="Wedrychowicz H."/>
        </authorList>
    </citation>
    <scope>NUCLEOTIDE SEQUENCE [LARGE SCALE GENOMIC DNA]</scope>
    <source>
        <strain evidence="1 2">DSM 15480</strain>
    </source>
</reference>
<organism evidence="1 2">
    <name type="scientific">Hespellia stercorisuis DSM 15480</name>
    <dbReference type="NCBI Taxonomy" id="1121950"/>
    <lineage>
        <taxon>Bacteria</taxon>
        <taxon>Bacillati</taxon>
        <taxon>Bacillota</taxon>
        <taxon>Clostridia</taxon>
        <taxon>Lachnospirales</taxon>
        <taxon>Lachnospiraceae</taxon>
        <taxon>Hespellia</taxon>
    </lineage>
</organism>
<evidence type="ECO:0000313" key="2">
    <source>
        <dbReference type="Proteomes" id="UP000184301"/>
    </source>
</evidence>
<dbReference type="AlphaFoldDB" id="A0A1M6KUC2"/>
<keyword evidence="2" id="KW-1185">Reference proteome</keyword>
<protein>
    <submittedName>
        <fullName evidence="1">Mobilisation protein (MobC)</fullName>
    </submittedName>
</protein>
<sequence length="132" mass="14939">MLDKKVKRKRNKAVTIRMSDIEYESLQDKVDESGLSQQAYIISSIQGSTITSSDEIAVQKDISKTFADLVKQLRGLATNVNQMAHVANGQGILPTTTELIKASDEISHYRKECEELWLLIRSSINQQNRTER</sequence>
<name>A0A1M6KUC2_9FIRM</name>
<dbReference type="Proteomes" id="UP000184301">
    <property type="component" value="Unassembled WGS sequence"/>
</dbReference>
<evidence type="ECO:0000313" key="1">
    <source>
        <dbReference type="EMBL" id="SHJ62509.1"/>
    </source>
</evidence>
<dbReference type="RefSeq" id="WP_073106241.1">
    <property type="nucleotide sequence ID" value="NZ_FQZY01000013.1"/>
</dbReference>
<dbReference type="EMBL" id="FQZY01000013">
    <property type="protein sequence ID" value="SHJ62509.1"/>
    <property type="molecule type" value="Genomic_DNA"/>
</dbReference>
<accession>A0A1M6KUC2</accession>
<dbReference type="OrthoDB" id="1779306at2"/>
<proteinExistence type="predicted"/>
<dbReference type="InterPro" id="IPR053842">
    <property type="entry name" value="NikA-like"/>
</dbReference>
<dbReference type="STRING" id="1121950.SAMN02745243_00987"/>